<dbReference type="InterPro" id="IPR012340">
    <property type="entry name" value="NA-bd_OB-fold"/>
</dbReference>
<feature type="transmembrane region" description="Helical" evidence="5">
    <location>
        <begin position="29"/>
        <end position="62"/>
    </location>
</feature>
<dbReference type="SUPFAM" id="SSF141322">
    <property type="entry name" value="NfeD domain-like"/>
    <property type="match status" value="1"/>
</dbReference>
<comment type="caution">
    <text evidence="8">The sequence shown here is derived from an EMBL/GenBank/DDBJ whole genome shotgun (WGS) entry which is preliminary data.</text>
</comment>
<proteinExistence type="predicted"/>
<evidence type="ECO:0000256" key="1">
    <source>
        <dbReference type="ARBA" id="ARBA00004141"/>
    </source>
</evidence>
<dbReference type="InterPro" id="IPR002810">
    <property type="entry name" value="NfeD-like_C"/>
</dbReference>
<name>A0A2M8QB80_9CHLR</name>
<organism evidence="8 9">
    <name type="scientific">Candidatus Thermofonsia Clade 3 bacterium</name>
    <dbReference type="NCBI Taxonomy" id="2364212"/>
    <lineage>
        <taxon>Bacteria</taxon>
        <taxon>Bacillati</taxon>
        <taxon>Chloroflexota</taxon>
        <taxon>Candidatus Thermofontia</taxon>
        <taxon>Candidatus Thermofonsia Clade 3</taxon>
    </lineage>
</organism>
<dbReference type="Gene3D" id="2.40.50.140">
    <property type="entry name" value="Nucleic acid-binding proteins"/>
    <property type="match status" value="1"/>
</dbReference>
<accession>A0A2M8QB80</accession>
<dbReference type="PANTHER" id="PTHR33507">
    <property type="entry name" value="INNER MEMBRANE PROTEIN YBBJ"/>
    <property type="match status" value="1"/>
</dbReference>
<feature type="domain" description="NfeD-like C-terminal" evidence="6">
    <location>
        <begin position="157"/>
        <end position="214"/>
    </location>
</feature>
<evidence type="ECO:0000313" key="9">
    <source>
        <dbReference type="Proteomes" id="UP000230790"/>
    </source>
</evidence>
<feature type="domain" description="NfeD integral membrane" evidence="7">
    <location>
        <begin position="25"/>
        <end position="137"/>
    </location>
</feature>
<evidence type="ECO:0000256" key="4">
    <source>
        <dbReference type="ARBA" id="ARBA00023136"/>
    </source>
</evidence>
<dbReference type="AlphaFoldDB" id="A0A2M8QB80"/>
<evidence type="ECO:0000256" key="5">
    <source>
        <dbReference type="SAM" id="Phobius"/>
    </source>
</evidence>
<dbReference type="EMBL" id="PGTN01000071">
    <property type="protein sequence ID" value="PJF47049.1"/>
    <property type="molecule type" value="Genomic_DNA"/>
</dbReference>
<keyword evidence="2 5" id="KW-0812">Transmembrane</keyword>
<feature type="transmembrane region" description="Helical" evidence="5">
    <location>
        <begin position="94"/>
        <end position="112"/>
    </location>
</feature>
<reference evidence="8 9" key="1">
    <citation type="submission" date="2017-11" db="EMBL/GenBank/DDBJ databases">
        <title>Evolution of Phototrophy in the Chloroflexi Phylum Driven by Horizontal Gene Transfer.</title>
        <authorList>
            <person name="Ward L.M."/>
            <person name="Hemp J."/>
            <person name="Shih P.M."/>
            <person name="Mcglynn S.E."/>
            <person name="Fischer W."/>
        </authorList>
    </citation>
    <scope>NUCLEOTIDE SEQUENCE [LARGE SCALE GENOMIC DNA]</scope>
    <source>
        <strain evidence="8">JP3_7</strain>
    </source>
</reference>
<sequence>MRSGGRAGRTMDIGQAVFDVIANPNIAYALLMLGLIALVMAFAVPGTGLLEIGAGLCLLLALLGLSRLPVNIAGLLLILAGIGLLIADIQIQSGLVALGGAILLGIGSLFLFRPDERAFAVSWWLIMLASGGSAIFFGFGLHRALHAMQQRPVISPDNILGAHGVIKSPLTPESQFTGTAQVAGELWTVKSDEPIGEGAPIVVLQVEGLTLFVRALAHPPEQAEREAQITEEKNKK</sequence>
<dbReference type="Proteomes" id="UP000230790">
    <property type="component" value="Unassembled WGS sequence"/>
</dbReference>
<dbReference type="PANTHER" id="PTHR33507:SF4">
    <property type="entry name" value="NODULATION COMPETITIVENESS PROTEIN NFED"/>
    <property type="match status" value="1"/>
</dbReference>
<gene>
    <name evidence="8" type="ORF">CUN48_10605</name>
</gene>
<evidence type="ECO:0000313" key="8">
    <source>
        <dbReference type="EMBL" id="PJF47049.1"/>
    </source>
</evidence>
<dbReference type="InterPro" id="IPR056739">
    <property type="entry name" value="NfeD_membrane"/>
</dbReference>
<dbReference type="InterPro" id="IPR052165">
    <property type="entry name" value="Membrane_assoc_protease"/>
</dbReference>
<feature type="transmembrane region" description="Helical" evidence="5">
    <location>
        <begin position="68"/>
        <end position="87"/>
    </location>
</feature>
<feature type="transmembrane region" description="Helical" evidence="5">
    <location>
        <begin position="118"/>
        <end position="141"/>
    </location>
</feature>
<dbReference type="Pfam" id="PF01957">
    <property type="entry name" value="NfeD"/>
    <property type="match status" value="1"/>
</dbReference>
<evidence type="ECO:0000259" key="6">
    <source>
        <dbReference type="Pfam" id="PF01957"/>
    </source>
</evidence>
<evidence type="ECO:0000256" key="2">
    <source>
        <dbReference type="ARBA" id="ARBA00022692"/>
    </source>
</evidence>
<keyword evidence="3 5" id="KW-1133">Transmembrane helix</keyword>
<comment type="subcellular location">
    <subcellularLocation>
        <location evidence="1">Membrane</location>
        <topology evidence="1">Multi-pass membrane protein</topology>
    </subcellularLocation>
</comment>
<dbReference type="GO" id="GO:0016020">
    <property type="term" value="C:membrane"/>
    <property type="evidence" value="ECO:0007669"/>
    <property type="project" value="UniProtKB-SubCell"/>
</dbReference>
<evidence type="ECO:0000256" key="3">
    <source>
        <dbReference type="ARBA" id="ARBA00022989"/>
    </source>
</evidence>
<dbReference type="Pfam" id="PF24961">
    <property type="entry name" value="NfeD_membrane"/>
    <property type="match status" value="1"/>
</dbReference>
<evidence type="ECO:0000259" key="7">
    <source>
        <dbReference type="Pfam" id="PF24961"/>
    </source>
</evidence>
<protein>
    <submittedName>
        <fullName evidence="8">Uncharacterized protein</fullName>
    </submittedName>
</protein>
<keyword evidence="4 5" id="KW-0472">Membrane</keyword>